<evidence type="ECO:0000256" key="5">
    <source>
        <dbReference type="ARBA" id="ARBA00022763"/>
    </source>
</evidence>
<evidence type="ECO:0000256" key="7">
    <source>
        <dbReference type="ARBA" id="ARBA00023004"/>
    </source>
</evidence>
<dbReference type="InterPro" id="IPR051536">
    <property type="entry name" value="UDG_Type-4/5"/>
</dbReference>
<keyword evidence="4" id="KW-0479">Metal-binding</keyword>
<dbReference type="InterPro" id="IPR025404">
    <property type="entry name" value="DUF4130"/>
</dbReference>
<protein>
    <recommendedName>
        <fullName evidence="2">Type-4 uracil-DNA glycosylase</fullName>
    </recommendedName>
</protein>
<accession>A0A6I6IMQ2</accession>
<dbReference type="SMART" id="SM00987">
    <property type="entry name" value="UreE_C"/>
    <property type="match status" value="1"/>
</dbReference>
<dbReference type="GO" id="GO:0051539">
    <property type="term" value="F:4 iron, 4 sulfur cluster binding"/>
    <property type="evidence" value="ECO:0007669"/>
    <property type="project" value="UniProtKB-KW"/>
</dbReference>
<dbReference type="Pfam" id="PF03167">
    <property type="entry name" value="UDG"/>
    <property type="match status" value="1"/>
</dbReference>
<dbReference type="Pfam" id="PF13566">
    <property type="entry name" value="DUF4130"/>
    <property type="match status" value="1"/>
</dbReference>
<dbReference type="Gene3D" id="3.40.470.10">
    <property type="entry name" value="Uracil-DNA glycosylase-like domain"/>
    <property type="match status" value="1"/>
</dbReference>
<name>A0A6I6IMQ2_9RHOB</name>
<evidence type="ECO:0000313" key="11">
    <source>
        <dbReference type="EMBL" id="QGX97364.1"/>
    </source>
</evidence>
<dbReference type="InterPro" id="IPR005273">
    <property type="entry name" value="Ura-DNA_glyco_family4"/>
</dbReference>
<keyword evidence="3" id="KW-0004">4Fe-4S</keyword>
<dbReference type="GO" id="GO:0097506">
    <property type="term" value="F:deaminated base DNA N-glycosylase activity"/>
    <property type="evidence" value="ECO:0007669"/>
    <property type="project" value="UniProtKB-ARBA"/>
</dbReference>
<dbReference type="SMART" id="SM00986">
    <property type="entry name" value="UDG"/>
    <property type="match status" value="1"/>
</dbReference>
<dbReference type="RefSeq" id="WP_157706000.1">
    <property type="nucleotide sequence ID" value="NZ_CP034348.1"/>
</dbReference>
<dbReference type="EMBL" id="CP034348">
    <property type="protein sequence ID" value="QGX97364.1"/>
    <property type="molecule type" value="Genomic_DNA"/>
</dbReference>
<evidence type="ECO:0000256" key="2">
    <source>
        <dbReference type="ARBA" id="ARBA00019403"/>
    </source>
</evidence>
<dbReference type="PANTHER" id="PTHR33693">
    <property type="entry name" value="TYPE-5 URACIL-DNA GLYCOSYLASE"/>
    <property type="match status" value="1"/>
</dbReference>
<evidence type="ECO:0000256" key="8">
    <source>
        <dbReference type="ARBA" id="ARBA00023014"/>
    </source>
</evidence>
<dbReference type="InterPro" id="IPR023875">
    <property type="entry name" value="DNA_repair_put"/>
</dbReference>
<dbReference type="GO" id="GO:0046872">
    <property type="term" value="F:metal ion binding"/>
    <property type="evidence" value="ECO:0007669"/>
    <property type="project" value="UniProtKB-KW"/>
</dbReference>
<feature type="domain" description="Uracil-DNA glycosylase-like" evidence="10">
    <location>
        <begin position="306"/>
        <end position="466"/>
    </location>
</feature>
<dbReference type="Proteomes" id="UP000428330">
    <property type="component" value="Chromosome"/>
</dbReference>
<dbReference type="PANTHER" id="PTHR33693:SF9">
    <property type="entry name" value="TYPE-4 URACIL-DNA GLYCOSYLASE"/>
    <property type="match status" value="1"/>
</dbReference>
<comment type="similarity">
    <text evidence="1">Belongs to the uracil-DNA glycosylase (UDG) superfamily. Type 4 (UDGa) family.</text>
</comment>
<gene>
    <name evidence="11" type="ORF">EI983_03335</name>
</gene>
<keyword evidence="6" id="KW-0378">Hydrolase</keyword>
<dbReference type="OrthoDB" id="5290748at2"/>
<proteinExistence type="inferred from homology"/>
<evidence type="ECO:0000256" key="4">
    <source>
        <dbReference type="ARBA" id="ARBA00022723"/>
    </source>
</evidence>
<evidence type="ECO:0000313" key="12">
    <source>
        <dbReference type="Proteomes" id="UP000428330"/>
    </source>
</evidence>
<evidence type="ECO:0000256" key="3">
    <source>
        <dbReference type="ARBA" id="ARBA00022485"/>
    </source>
</evidence>
<evidence type="ECO:0000256" key="9">
    <source>
        <dbReference type="ARBA" id="ARBA00023204"/>
    </source>
</evidence>
<dbReference type="CDD" id="cd10030">
    <property type="entry name" value="UDG-F4_TTUDGA_SPO1dp_like"/>
    <property type="match status" value="1"/>
</dbReference>
<evidence type="ECO:0000259" key="10">
    <source>
        <dbReference type="SMART" id="SM00986"/>
    </source>
</evidence>
<keyword evidence="9" id="KW-0234">DNA repair</keyword>
<dbReference type="SUPFAM" id="SSF52141">
    <property type="entry name" value="Uracil-DNA glycosylase-like"/>
    <property type="match status" value="1"/>
</dbReference>
<keyword evidence="5" id="KW-0227">DNA damage</keyword>
<sequence>MQRVSVPKIGAWEAWRDAAREMLGAGVPPEEADWGDEDRPRGLFDAPATQRPATAMTVPRGFLSLARSVVWHSDPSRFARLYAFLWRLRDAPQLMQDRGDADLAKLRQMEKNVHRCQHKMKAFVRFREIGDPAAARRSFAAWFEPTHHTVEPTAAFFVRRFGDMDWRILTPDVCAIFEDGTLRLEEGRARPDLPPDASEALWVTYFRNIFNPARLKVQAMQSEMPRKYWRNMPEAAAIPELIATAPARARAMQAAAPSLPSMRAGKVQAQLAEHASAWTGRADGLPAAIHACTRCALDRCATQAVPGEGPLDARLMIVGEQPGDMEDLQGRPFVGPAGQVFDRVAEEVGLERRMIYVTNAVKHFKFTARGKRRLHQRPNMSEVRHCKWWLDAERRLIRPKLILAMGATAALALTGTGGDMLSRRGRLECTPDGMPVLLTLHPSYLLRVPDAAHRTAAMAHFRADLAQARDLVRSP</sequence>
<dbReference type="NCBIfam" id="TIGR03915">
    <property type="entry name" value="SAM_7_link_chp"/>
    <property type="match status" value="1"/>
</dbReference>
<dbReference type="GO" id="GO:0006281">
    <property type="term" value="P:DNA repair"/>
    <property type="evidence" value="ECO:0007669"/>
    <property type="project" value="UniProtKB-KW"/>
</dbReference>
<dbReference type="KEGG" id="rom:EI983_03335"/>
<dbReference type="InterPro" id="IPR036895">
    <property type="entry name" value="Uracil-DNA_glycosylase-like_sf"/>
</dbReference>
<dbReference type="AlphaFoldDB" id="A0A6I6IMQ2"/>
<evidence type="ECO:0000256" key="6">
    <source>
        <dbReference type="ARBA" id="ARBA00022801"/>
    </source>
</evidence>
<reference evidence="12" key="1">
    <citation type="submission" date="2018-12" db="EMBL/GenBank/DDBJ databases">
        <title>Complete genome sequence of Roseovarius sp. MME-070.</title>
        <authorList>
            <person name="Nam Y.-D."/>
            <person name="Kang J."/>
            <person name="Chung W.-H."/>
            <person name="Park Y.S."/>
        </authorList>
    </citation>
    <scope>NUCLEOTIDE SEQUENCE [LARGE SCALE GENOMIC DNA]</scope>
    <source>
        <strain evidence="12">MME-070</strain>
    </source>
</reference>
<dbReference type="NCBIfam" id="TIGR03914">
    <property type="entry name" value="UDG_fam_dom"/>
    <property type="match status" value="1"/>
</dbReference>
<evidence type="ECO:0000256" key="1">
    <source>
        <dbReference type="ARBA" id="ARBA00006521"/>
    </source>
</evidence>
<keyword evidence="7" id="KW-0408">Iron</keyword>
<keyword evidence="12" id="KW-1185">Reference proteome</keyword>
<keyword evidence="8" id="KW-0411">Iron-sulfur</keyword>
<dbReference type="InterPro" id="IPR005122">
    <property type="entry name" value="Uracil-DNA_glycosylase-like"/>
</dbReference>
<organism evidence="11 12">
    <name type="scientific">Roseovarius faecimaris</name>
    <dbReference type="NCBI Taxonomy" id="2494550"/>
    <lineage>
        <taxon>Bacteria</taxon>
        <taxon>Pseudomonadati</taxon>
        <taxon>Pseudomonadota</taxon>
        <taxon>Alphaproteobacteria</taxon>
        <taxon>Rhodobacterales</taxon>
        <taxon>Roseobacteraceae</taxon>
        <taxon>Roseovarius</taxon>
    </lineage>
</organism>